<dbReference type="Gene3D" id="3.30.465.10">
    <property type="match status" value="1"/>
</dbReference>
<dbReference type="InterPro" id="IPR003663">
    <property type="entry name" value="Sugar/inositol_transpt"/>
</dbReference>
<feature type="transmembrane region" description="Helical" evidence="9">
    <location>
        <begin position="528"/>
        <end position="549"/>
    </location>
</feature>
<dbReference type="Proteomes" id="UP000249619">
    <property type="component" value="Unassembled WGS sequence"/>
</dbReference>
<accession>A0A364MTU8</accession>
<dbReference type="Gene3D" id="3.40.50.720">
    <property type="entry name" value="NAD(P)-binding Rossmann-like Domain"/>
    <property type="match status" value="1"/>
</dbReference>
<keyword evidence="7 9" id="KW-0472">Membrane</keyword>
<feature type="transmembrane region" description="Helical" evidence="9">
    <location>
        <begin position="780"/>
        <end position="797"/>
    </location>
</feature>
<evidence type="ECO:0000256" key="2">
    <source>
        <dbReference type="ARBA" id="ARBA00010992"/>
    </source>
</evidence>
<dbReference type="GO" id="GO:0005351">
    <property type="term" value="F:carbohydrate:proton symporter activity"/>
    <property type="evidence" value="ECO:0007669"/>
    <property type="project" value="TreeGrafter"/>
</dbReference>
<dbReference type="EMBL" id="QGDH01000186">
    <property type="protein sequence ID" value="RAR03229.1"/>
    <property type="molecule type" value="Genomic_DNA"/>
</dbReference>
<dbReference type="PANTHER" id="PTHR48022:SF53">
    <property type="entry name" value="ALPHA-GLUCOSIDE TRANSPORTER, PUTATIVE (AFU_ORTHOLOGUE AFUA_3G01700)-RELATED"/>
    <property type="match status" value="1"/>
</dbReference>
<dbReference type="InterPro" id="IPR036291">
    <property type="entry name" value="NAD(P)-bd_dom_sf"/>
</dbReference>
<sequence length="1930" mass="213717">MSISSLQDKVAIVTGCSSGIGLATTRLFLERGASVFGIDVGAQPQKLAEEFSTFAFYQANLTDSQAAEHAVAKCIGKHNRIDVLVNCAGVSDGWSSADTIHDEEWESVMAINLTVPIRMMKAVLPAMKEQKKGAIVNVSSKAGTSGASAGIAYTASKHGLVGATKNVAWRFHKEGIRCNGVLPGGVATNIASSVQMEHFDSAGFNAFFPIVQLHVSKDSEGTPVPYIGVDDVARGIAFLASDESQMINGAMIPIDNACVNEANVSTSSAPPPILLDSRNGQVWWLSAISVLDLVETKPRNPNSTPRPIPPVEMDPKDSAKRESVARQGSYDAGVHSTQQQLVEAAVASSEAEVQLPRMELFKRYRPAAIYSALLSLALVMEGMDVGLINNFFAHPAYRGKFGNDINVDGEKVVSTQWQTIIGAGNNVGSILGLLANGYLQSRFGSRRVYLSVEMLLVGNILCGIPWGIFQTLTTAYAAEIAPTAMRGYLTAWVSMCWGAGSFLAAGVLKGTIEITSDAGWKIPYGLQWMWIPPLFLVAWFAPESPWYLIRRGKIDECEKSLHRLARPGHYTEQTMRETIAYMKHTNEMEKLESENASYADCFRGENKRRTFIVSMAWIIQIFNGQSITNYAAQMLRAIGMSAPNAFSYTMGIQSVNIFATAIAIYLMGIVGRRTFYLYGSSSIGFCMLIVGIMGFAVPDPNDVAIPVAVFLIFVQIAFKISLGPTTYVIVGEMASSRVRAQTIVIGRSLYVCGQIAVQQLNPRMLNNDPTAWNWGAKTGMFYFGFCLLWVIWIFFYLPETKDRSFAEIDYLFKKKTPARKFRTATVDLFEFTPEEKYEDVGEKNAVQAYPTAVDETSLRLLRFSQPEDGVFTGKLQKFPMAGAPHYYAASYVWGERKYTGAKVLLKSGNIRVLDSLVPFLDMVTRHGDFKTSDYWWIDSLCINLEDSREREKQVQIMADIYKKARRAIIWLGQESEKGSDCSDGINFLHYLSTLQIAFDGDDVAMRNKLENPEFIDKCAAVSNLLARPWWTRVWTLQEFVLPKEAKLYCGMASISRGRFKSAIYSIFLCSTISKEFEHELVPRKLFDGAFNRRRIHQWHTKPAPIGISLIAIMAYLGNHSATDSRDRIYSVLGLITEQDRELIGPAEYATDTAHQFARLVRSFWSTHRSLDIVCFAHLFCRNAAARDPGRENAAPTWAPDWRTTIEFASPVPLMASQSACEHIGNFRPLRSTRWKAIYDAPGIHLRREAKVSFSDNLRELHCNGVVLGTIRGLGGLDEQELRCQSFVCKEAGHDLMQSGQDPHSASTHCKPPMELIEAIARSLVIDRQDKYLCFQAPVQYITDFLFLCRACIDGEPVDWSFSTWFAHNRKLFFGKMTLEDLVNQVPTEFETTPPTLHRPSSHPMYQMNDKLDTFLSRFHDTVRKKARRLMIFDHDYWETHFGLLEASVNSALTIHGITGPVIVDAKPRAGLNTSHEIVRLCMEDCQEKNDSDSGRPEPHKLLNILELGALLFSGVVSAQHITTVTPPGCRKLNTDADWPSILVWKAALPGVTPTNGSDKHGPTFDYRLQAKSVEDVQKAVRFAKEQNIRLAILTTGHDQLARSDAGSGLLLDLSLFQGSQVMPSYTATKEGLPMLAIDAKPNVITPIEATVAVGGGWGQNGGYGPLTAQYGLGVDQWLEALIITPNGELRVANSEVNADLFWAIRGGGGGTFGVVVQATCKVYPVVPITGFNWYINPTLNASEIEPGMFPTRAQAGIEKANGVWGPILSNISALPGITPFQTRAFEFSNYREFFEGAYSELVPQPTTADHRYDRGVIPYDSRLLSAEHLKSPNITSAFRSTGGSVELKRKFDPNMTLWVSPDINADYMHVVDNRACLVNSTSSEPSRRPPATERWHPANMTEDSDFLFGSQELTGNRLPAPGTELGLPSV</sequence>
<dbReference type="PANTHER" id="PTHR48022">
    <property type="entry name" value="PLASTIDIC GLUCOSE TRANSPORTER 4"/>
    <property type="match status" value="1"/>
</dbReference>
<dbReference type="GO" id="GO:0016020">
    <property type="term" value="C:membrane"/>
    <property type="evidence" value="ECO:0007669"/>
    <property type="project" value="UniProtKB-SubCell"/>
</dbReference>
<dbReference type="Pfam" id="PF00083">
    <property type="entry name" value="Sugar_tr"/>
    <property type="match status" value="1"/>
</dbReference>
<dbReference type="InterPro" id="IPR005828">
    <property type="entry name" value="MFS_sugar_transport-like"/>
</dbReference>
<name>A0A364MTU8_STELY</name>
<dbReference type="SUPFAM" id="SSF56176">
    <property type="entry name" value="FAD-binding/transporter-associated domain-like"/>
    <property type="match status" value="1"/>
</dbReference>
<dbReference type="SUPFAM" id="SSF103473">
    <property type="entry name" value="MFS general substrate transporter"/>
    <property type="match status" value="1"/>
</dbReference>
<feature type="transmembrane region" description="Helical" evidence="9">
    <location>
        <begin position="448"/>
        <end position="469"/>
    </location>
</feature>
<dbReference type="Gene3D" id="1.20.1250.20">
    <property type="entry name" value="MFS general substrate transporter like domains"/>
    <property type="match status" value="1"/>
</dbReference>
<evidence type="ECO:0000256" key="7">
    <source>
        <dbReference type="ARBA" id="ARBA00023136"/>
    </source>
</evidence>
<dbReference type="Pfam" id="PF00106">
    <property type="entry name" value="adh_short"/>
    <property type="match status" value="1"/>
</dbReference>
<dbReference type="InterPro" id="IPR016166">
    <property type="entry name" value="FAD-bd_PCMH"/>
</dbReference>
<proteinExistence type="inferred from homology"/>
<keyword evidence="6 9" id="KW-1133">Transmembrane helix</keyword>
<evidence type="ECO:0000256" key="1">
    <source>
        <dbReference type="ARBA" id="ARBA00004141"/>
    </source>
</evidence>
<keyword evidence="4 9" id="KW-0812">Transmembrane</keyword>
<dbReference type="FunFam" id="1.20.1250.20:FF:000078">
    <property type="entry name" value="MFS maltose transporter, putative"/>
    <property type="match status" value="1"/>
</dbReference>
<dbReference type="InterPro" id="IPR010730">
    <property type="entry name" value="HET"/>
</dbReference>
<dbReference type="InterPro" id="IPR016169">
    <property type="entry name" value="FAD-bd_PCMH_sub2"/>
</dbReference>
<feature type="transmembrane region" description="Helical" evidence="9">
    <location>
        <begin position="645"/>
        <end position="668"/>
    </location>
</feature>
<dbReference type="CDD" id="cd05233">
    <property type="entry name" value="SDR_c"/>
    <property type="match status" value="1"/>
</dbReference>
<comment type="similarity">
    <text evidence="2">Belongs to the major facilitator superfamily. Sugar transporter (TC 2.A.1.1) family.</text>
</comment>
<dbReference type="InterPro" id="IPR006094">
    <property type="entry name" value="Oxid_FAD_bind_N"/>
</dbReference>
<feature type="compositionally biased region" description="Basic and acidic residues" evidence="8">
    <location>
        <begin position="313"/>
        <end position="324"/>
    </location>
</feature>
<evidence type="ECO:0000259" key="11">
    <source>
        <dbReference type="PROSITE" id="PS51387"/>
    </source>
</evidence>
<dbReference type="InterPro" id="IPR050360">
    <property type="entry name" value="MFS_Sugar_Transporters"/>
</dbReference>
<gene>
    <name evidence="12" type="ORF">DDE83_008281</name>
</gene>
<dbReference type="InterPro" id="IPR036318">
    <property type="entry name" value="FAD-bd_PCMH-like_sf"/>
</dbReference>
<dbReference type="Pfam" id="PF06985">
    <property type="entry name" value="HET"/>
    <property type="match status" value="1"/>
</dbReference>
<dbReference type="NCBIfam" id="TIGR00879">
    <property type="entry name" value="SP"/>
    <property type="match status" value="1"/>
</dbReference>
<dbReference type="PROSITE" id="PS50850">
    <property type="entry name" value="MFS"/>
    <property type="match status" value="1"/>
</dbReference>
<dbReference type="InterPro" id="IPR020846">
    <property type="entry name" value="MFS_dom"/>
</dbReference>
<organism evidence="12 13">
    <name type="scientific">Stemphylium lycopersici</name>
    <name type="common">Tomato gray leaf spot disease fungus</name>
    <name type="synonym">Thyrospora lycopersici</name>
    <dbReference type="NCBI Taxonomy" id="183478"/>
    <lineage>
        <taxon>Eukaryota</taxon>
        <taxon>Fungi</taxon>
        <taxon>Dikarya</taxon>
        <taxon>Ascomycota</taxon>
        <taxon>Pezizomycotina</taxon>
        <taxon>Dothideomycetes</taxon>
        <taxon>Pleosporomycetidae</taxon>
        <taxon>Pleosporales</taxon>
        <taxon>Pleosporineae</taxon>
        <taxon>Pleosporaceae</taxon>
        <taxon>Stemphylium</taxon>
    </lineage>
</organism>
<feature type="region of interest" description="Disordered" evidence="8">
    <location>
        <begin position="296"/>
        <end position="330"/>
    </location>
</feature>
<protein>
    <submittedName>
        <fullName evidence="12">General alpha-glucoside permease</fullName>
    </submittedName>
</protein>
<feature type="transmembrane region" description="Helical" evidence="9">
    <location>
        <begin position="611"/>
        <end position="633"/>
    </location>
</feature>
<evidence type="ECO:0000256" key="3">
    <source>
        <dbReference type="ARBA" id="ARBA00022448"/>
    </source>
</evidence>
<reference evidence="13" key="1">
    <citation type="submission" date="2018-05" db="EMBL/GenBank/DDBJ databases">
        <title>Draft genome sequence of Stemphylium lycopersici strain CIDEFI 213.</title>
        <authorList>
            <person name="Medina R."/>
            <person name="Franco M.E.E."/>
            <person name="Lucentini C.G."/>
            <person name="Saparrat M.C.N."/>
            <person name="Balatti P.A."/>
        </authorList>
    </citation>
    <scope>NUCLEOTIDE SEQUENCE [LARGE SCALE GENOMIC DNA]</scope>
    <source>
        <strain evidence="13">CIDEFI 213</strain>
    </source>
</reference>
<feature type="domain" description="Major facilitator superfamily (MFS) profile" evidence="10">
    <location>
        <begin position="324"/>
        <end position="801"/>
    </location>
</feature>
<evidence type="ECO:0000313" key="12">
    <source>
        <dbReference type="EMBL" id="RAR03229.1"/>
    </source>
</evidence>
<dbReference type="InterPro" id="IPR002347">
    <property type="entry name" value="SDR_fam"/>
</dbReference>
<dbReference type="PROSITE" id="PS00217">
    <property type="entry name" value="SUGAR_TRANSPORT_2"/>
    <property type="match status" value="1"/>
</dbReference>
<evidence type="ECO:0000256" key="8">
    <source>
        <dbReference type="SAM" id="MobiDB-lite"/>
    </source>
</evidence>
<evidence type="ECO:0000259" key="10">
    <source>
        <dbReference type="PROSITE" id="PS50850"/>
    </source>
</evidence>
<dbReference type="PRINTS" id="PR00081">
    <property type="entry name" value="GDHRDH"/>
</dbReference>
<feature type="domain" description="FAD-binding PCMH-type" evidence="11">
    <location>
        <begin position="1559"/>
        <end position="1725"/>
    </location>
</feature>
<evidence type="ECO:0000256" key="6">
    <source>
        <dbReference type="ARBA" id="ARBA00022989"/>
    </source>
</evidence>
<evidence type="ECO:0000256" key="4">
    <source>
        <dbReference type="ARBA" id="ARBA00022692"/>
    </source>
</evidence>
<evidence type="ECO:0000313" key="13">
    <source>
        <dbReference type="Proteomes" id="UP000249619"/>
    </source>
</evidence>
<comment type="caution">
    <text evidence="12">The sequence shown here is derived from an EMBL/GenBank/DDBJ whole genome shotgun (WGS) entry which is preliminary data.</text>
</comment>
<keyword evidence="5" id="KW-0521">NADP</keyword>
<dbReference type="Pfam" id="PF01565">
    <property type="entry name" value="FAD_binding_4"/>
    <property type="match status" value="1"/>
</dbReference>
<keyword evidence="13" id="KW-1185">Reference proteome</keyword>
<keyword evidence="3" id="KW-0813">Transport</keyword>
<dbReference type="GO" id="GO:0071949">
    <property type="term" value="F:FAD binding"/>
    <property type="evidence" value="ECO:0007669"/>
    <property type="project" value="InterPro"/>
</dbReference>
<evidence type="ECO:0000256" key="9">
    <source>
        <dbReference type="SAM" id="Phobius"/>
    </source>
</evidence>
<comment type="subcellular location">
    <subcellularLocation>
        <location evidence="1">Membrane</location>
        <topology evidence="1">Multi-pass membrane protein</topology>
    </subcellularLocation>
</comment>
<evidence type="ECO:0000256" key="5">
    <source>
        <dbReference type="ARBA" id="ARBA00022857"/>
    </source>
</evidence>
<dbReference type="FunFam" id="3.40.50.720:FF:000084">
    <property type="entry name" value="Short-chain dehydrogenase reductase"/>
    <property type="match status" value="1"/>
</dbReference>
<dbReference type="PROSITE" id="PS51387">
    <property type="entry name" value="FAD_PCMH"/>
    <property type="match status" value="1"/>
</dbReference>
<feature type="transmembrane region" description="Helical" evidence="9">
    <location>
        <begin position="703"/>
        <end position="730"/>
    </location>
</feature>
<dbReference type="InterPro" id="IPR005829">
    <property type="entry name" value="Sugar_transporter_CS"/>
</dbReference>
<dbReference type="PRINTS" id="PR00080">
    <property type="entry name" value="SDRFAMILY"/>
</dbReference>
<dbReference type="SUPFAM" id="SSF51735">
    <property type="entry name" value="NAD(P)-binding Rossmann-fold domains"/>
    <property type="match status" value="1"/>
</dbReference>
<feature type="transmembrane region" description="Helical" evidence="9">
    <location>
        <begin position="675"/>
        <end position="697"/>
    </location>
</feature>
<dbReference type="InterPro" id="IPR036259">
    <property type="entry name" value="MFS_trans_sf"/>
</dbReference>
<feature type="transmembrane region" description="Helical" evidence="9">
    <location>
        <begin position="489"/>
        <end position="508"/>
    </location>
</feature>